<keyword evidence="2 5" id="KW-0812">Transmembrane</keyword>
<accession>S0G1Y0</accession>
<evidence type="ECO:0000256" key="1">
    <source>
        <dbReference type="ARBA" id="ARBA00004651"/>
    </source>
</evidence>
<feature type="transmembrane region" description="Helical" evidence="5">
    <location>
        <begin position="12"/>
        <end position="34"/>
    </location>
</feature>
<dbReference type="OrthoDB" id="9809681at2"/>
<dbReference type="InterPro" id="IPR035906">
    <property type="entry name" value="MetI-like_sf"/>
</dbReference>
<keyword evidence="3 5" id="KW-1133">Transmembrane helix</keyword>
<comment type="caution">
    <text evidence="7">The sequence shown here is derived from an EMBL/GenBank/DDBJ whole genome shotgun (WGS) entry which is preliminary data.</text>
</comment>
<dbReference type="InterPro" id="IPR052730">
    <property type="entry name" value="Sugar_ABC_transporter"/>
</dbReference>
<sequence>MFWAPSRTAILILKLSPLILPFVVLFCGGVFLTVCQSLGIFTPLPHTGGILAAYGVILSDPSFLGSFGFSLGVALVSAAASVAAGTFLAYRVWQLPKALAGAALVYKIPLILPHIAVAFVVLIFWSRSGILSSLAWHLGLIQSMPDFPNVLYSGWGLGMILAYTLKGTPFAMLLILALLVRFDVRQIQTAAMLGASKRRIFFSIVLPRLAPAMHTSFIILFLYSFGAFDIPYILSESRPGMLSLNVYNLYFKHDLARRPEAMAILTLMLFFAVVFIIAYSRTVTRLENGVRKL</sequence>
<dbReference type="RefSeq" id="WP_006964063.1">
    <property type="nucleotide sequence ID" value="NZ_APJX01000001.1"/>
</dbReference>
<organism evidence="7 8">
    <name type="scientific">Desulfotignum phosphitoxidans DSM 13687</name>
    <dbReference type="NCBI Taxonomy" id="1286635"/>
    <lineage>
        <taxon>Bacteria</taxon>
        <taxon>Pseudomonadati</taxon>
        <taxon>Thermodesulfobacteriota</taxon>
        <taxon>Desulfobacteria</taxon>
        <taxon>Desulfobacterales</taxon>
        <taxon>Desulfobacteraceae</taxon>
        <taxon>Desulfotignum</taxon>
    </lineage>
</organism>
<dbReference type="GO" id="GO:0055085">
    <property type="term" value="P:transmembrane transport"/>
    <property type="evidence" value="ECO:0007669"/>
    <property type="project" value="InterPro"/>
</dbReference>
<keyword evidence="5" id="KW-0813">Transport</keyword>
<dbReference type="InterPro" id="IPR000515">
    <property type="entry name" value="MetI-like"/>
</dbReference>
<evidence type="ECO:0000256" key="3">
    <source>
        <dbReference type="ARBA" id="ARBA00022989"/>
    </source>
</evidence>
<evidence type="ECO:0000256" key="2">
    <source>
        <dbReference type="ARBA" id="ARBA00022692"/>
    </source>
</evidence>
<dbReference type="PATRIC" id="fig|1286635.3.peg.516"/>
<evidence type="ECO:0000313" key="8">
    <source>
        <dbReference type="Proteomes" id="UP000014216"/>
    </source>
</evidence>
<feature type="transmembrane region" description="Helical" evidence="5">
    <location>
        <begin position="155"/>
        <end position="180"/>
    </location>
</feature>
<comment type="subcellular location">
    <subcellularLocation>
        <location evidence="1 5">Cell membrane</location>
        <topology evidence="1 5">Multi-pass membrane protein</topology>
    </subcellularLocation>
</comment>
<dbReference type="GO" id="GO:0005886">
    <property type="term" value="C:plasma membrane"/>
    <property type="evidence" value="ECO:0007669"/>
    <property type="project" value="UniProtKB-SubCell"/>
</dbReference>
<feature type="transmembrane region" description="Helical" evidence="5">
    <location>
        <begin position="104"/>
        <end position="125"/>
    </location>
</feature>
<dbReference type="CDD" id="cd06261">
    <property type="entry name" value="TM_PBP2"/>
    <property type="match status" value="1"/>
</dbReference>
<evidence type="ECO:0000259" key="6">
    <source>
        <dbReference type="PROSITE" id="PS50928"/>
    </source>
</evidence>
<dbReference type="SUPFAM" id="SSF161098">
    <property type="entry name" value="MetI-like"/>
    <property type="match status" value="1"/>
</dbReference>
<dbReference type="EMBL" id="APJX01000001">
    <property type="protein sequence ID" value="EMS81348.1"/>
    <property type="molecule type" value="Genomic_DNA"/>
</dbReference>
<protein>
    <submittedName>
        <fullName evidence="7">Binding-protein-dependent transport system inner membrane component</fullName>
    </submittedName>
</protein>
<name>S0G1Y0_9BACT</name>
<evidence type="ECO:0000256" key="4">
    <source>
        <dbReference type="ARBA" id="ARBA00023136"/>
    </source>
</evidence>
<feature type="transmembrane region" description="Helical" evidence="5">
    <location>
        <begin position="67"/>
        <end position="92"/>
    </location>
</feature>
<dbReference type="AlphaFoldDB" id="S0G1Y0"/>
<dbReference type="PROSITE" id="PS50928">
    <property type="entry name" value="ABC_TM1"/>
    <property type="match status" value="1"/>
</dbReference>
<dbReference type="PANTHER" id="PTHR43759:SF1">
    <property type="entry name" value="GLUCOSE IMPORT SYSTEM PERMEASE PROTEIN GLCT"/>
    <property type="match status" value="1"/>
</dbReference>
<proteinExistence type="inferred from homology"/>
<gene>
    <name evidence="7" type="ORF">Dpo_1c04890</name>
</gene>
<evidence type="ECO:0000256" key="5">
    <source>
        <dbReference type="RuleBase" id="RU363032"/>
    </source>
</evidence>
<dbReference type="PANTHER" id="PTHR43759">
    <property type="entry name" value="TREHALOSE TRANSPORT SYSTEM PERMEASE PROTEIN SUGA"/>
    <property type="match status" value="1"/>
</dbReference>
<comment type="similarity">
    <text evidence="5">Belongs to the binding-protein-dependent transport system permease family.</text>
</comment>
<feature type="transmembrane region" description="Helical" evidence="5">
    <location>
        <begin position="200"/>
        <end position="225"/>
    </location>
</feature>
<dbReference type="Gene3D" id="1.10.3720.10">
    <property type="entry name" value="MetI-like"/>
    <property type="match status" value="1"/>
</dbReference>
<dbReference type="Proteomes" id="UP000014216">
    <property type="component" value="Unassembled WGS sequence"/>
</dbReference>
<evidence type="ECO:0000313" key="7">
    <source>
        <dbReference type="EMBL" id="EMS81348.1"/>
    </source>
</evidence>
<keyword evidence="8" id="KW-1185">Reference proteome</keyword>
<keyword evidence="4 5" id="KW-0472">Membrane</keyword>
<feature type="transmembrane region" description="Helical" evidence="5">
    <location>
        <begin position="261"/>
        <end position="279"/>
    </location>
</feature>
<dbReference type="Pfam" id="PF00528">
    <property type="entry name" value="BPD_transp_1"/>
    <property type="match status" value="1"/>
</dbReference>
<reference evidence="7 8" key="1">
    <citation type="journal article" date="2013" name="Genome Announc.">
        <title>Draft Genome Sequence of Desulfotignum phosphitoxidans DSM 13687 Strain FiPS-3.</title>
        <authorList>
            <person name="Poehlein A."/>
            <person name="Daniel R."/>
            <person name="Simeonova D.D."/>
        </authorList>
    </citation>
    <scope>NUCLEOTIDE SEQUENCE [LARGE SCALE GENOMIC DNA]</scope>
    <source>
        <strain evidence="7 8">DSM 13687</strain>
    </source>
</reference>
<feature type="domain" description="ABC transmembrane type-1" evidence="6">
    <location>
        <begin position="67"/>
        <end position="279"/>
    </location>
</feature>